<name>A0AAD3CVY9_9STRA</name>
<reference evidence="3 4" key="1">
    <citation type="journal article" date="2021" name="Sci. Rep.">
        <title>The genome of the diatom Chaetoceros tenuissimus carries an ancient integrated fragment of an extant virus.</title>
        <authorList>
            <person name="Hongo Y."/>
            <person name="Kimura K."/>
            <person name="Takaki Y."/>
            <person name="Yoshida Y."/>
            <person name="Baba S."/>
            <person name="Kobayashi G."/>
            <person name="Nagasaki K."/>
            <person name="Hano T."/>
            <person name="Tomaru Y."/>
        </authorList>
    </citation>
    <scope>NUCLEOTIDE SEQUENCE [LARGE SCALE GENOMIC DNA]</scope>
    <source>
        <strain evidence="3 4">NIES-3715</strain>
    </source>
</reference>
<keyword evidence="4" id="KW-1185">Reference proteome</keyword>
<feature type="compositionally biased region" description="Basic and acidic residues" evidence="1">
    <location>
        <begin position="164"/>
        <end position="178"/>
    </location>
</feature>
<protein>
    <recommendedName>
        <fullName evidence="2">DUF6824 domain-containing protein</fullName>
    </recommendedName>
</protein>
<dbReference type="Pfam" id="PF20710">
    <property type="entry name" value="DUF6824"/>
    <property type="match status" value="1"/>
</dbReference>
<proteinExistence type="predicted"/>
<feature type="compositionally biased region" description="Basic and acidic residues" evidence="1">
    <location>
        <begin position="382"/>
        <end position="392"/>
    </location>
</feature>
<evidence type="ECO:0000256" key="1">
    <source>
        <dbReference type="SAM" id="MobiDB-lite"/>
    </source>
</evidence>
<sequence length="426" mass="47552">MTESEEATITTPEEVAQGDNAATENGALDDLPLPILESNCTNLNLLGQQNNHLIQNSAPQFSLFSSNHGQIGTNVEQINGSEAIGTQAQPFSVDQFQLFQMMMQQQLNAGTMQNIPVPHHTVAMDSNIPKVQIQFPTESFDVTLGPTNNFVPIVESVSQGVESESEKDNPSNEHSDKEEGSDEDDEEASSSNMDSLDLLKATPLVHTIAEFEKKYPIDLSQDPEDRTQFIEPNDSDVLFGRGGMTNHHPGNKVYRALVEAHKPDYNIAPTKMRPRVAKRIIFAMRNSQQNTRFLKRESKTNAWYDVGDAVASSKCAQALREKSPEERKQSKKEKELKKAASTGVLYQNQVAVDLVQMPSLMHAPDQMYFNNNLQFLPTSHSIERHSRKRGPDSLESPEPSKILKMLESKESEGDEDENKEKTVWAV</sequence>
<evidence type="ECO:0000313" key="4">
    <source>
        <dbReference type="Proteomes" id="UP001054902"/>
    </source>
</evidence>
<feature type="compositionally biased region" description="Basic and acidic residues" evidence="1">
    <location>
        <begin position="319"/>
        <end position="338"/>
    </location>
</feature>
<dbReference type="InterPro" id="IPR049227">
    <property type="entry name" value="DUF6824"/>
</dbReference>
<evidence type="ECO:0000259" key="2">
    <source>
        <dbReference type="Pfam" id="PF20710"/>
    </source>
</evidence>
<comment type="caution">
    <text evidence="3">The sequence shown here is derived from an EMBL/GenBank/DDBJ whole genome shotgun (WGS) entry which is preliminary data.</text>
</comment>
<evidence type="ECO:0000313" key="3">
    <source>
        <dbReference type="EMBL" id="GFH52884.1"/>
    </source>
</evidence>
<dbReference type="AlphaFoldDB" id="A0AAD3CVY9"/>
<feature type="region of interest" description="Disordered" evidence="1">
    <location>
        <begin position="382"/>
        <end position="401"/>
    </location>
</feature>
<feature type="region of interest" description="Disordered" evidence="1">
    <location>
        <begin position="1"/>
        <end position="26"/>
    </location>
</feature>
<feature type="region of interest" description="Disordered" evidence="1">
    <location>
        <begin position="317"/>
        <end position="339"/>
    </location>
</feature>
<feature type="region of interest" description="Disordered" evidence="1">
    <location>
        <begin position="406"/>
        <end position="426"/>
    </location>
</feature>
<gene>
    <name evidence="3" type="ORF">CTEN210_09360</name>
</gene>
<dbReference type="EMBL" id="BLLK01000046">
    <property type="protein sequence ID" value="GFH52884.1"/>
    <property type="molecule type" value="Genomic_DNA"/>
</dbReference>
<organism evidence="3 4">
    <name type="scientific">Chaetoceros tenuissimus</name>
    <dbReference type="NCBI Taxonomy" id="426638"/>
    <lineage>
        <taxon>Eukaryota</taxon>
        <taxon>Sar</taxon>
        <taxon>Stramenopiles</taxon>
        <taxon>Ochrophyta</taxon>
        <taxon>Bacillariophyta</taxon>
        <taxon>Coscinodiscophyceae</taxon>
        <taxon>Chaetocerotophycidae</taxon>
        <taxon>Chaetocerotales</taxon>
        <taxon>Chaetocerotaceae</taxon>
        <taxon>Chaetoceros</taxon>
    </lineage>
</organism>
<feature type="compositionally biased region" description="Acidic residues" evidence="1">
    <location>
        <begin position="179"/>
        <end position="188"/>
    </location>
</feature>
<feature type="region of interest" description="Disordered" evidence="1">
    <location>
        <begin position="158"/>
        <end position="197"/>
    </location>
</feature>
<accession>A0AAD3CVY9</accession>
<dbReference type="Proteomes" id="UP001054902">
    <property type="component" value="Unassembled WGS sequence"/>
</dbReference>
<feature type="domain" description="DUF6824" evidence="2">
    <location>
        <begin position="236"/>
        <end position="321"/>
    </location>
</feature>